<dbReference type="InterPro" id="IPR006279">
    <property type="entry name" value="SoxD"/>
</dbReference>
<comment type="caution">
    <text evidence="1">The sequence shown here is derived from an EMBL/GenBank/DDBJ whole genome shotgun (WGS) entry which is preliminary data.</text>
</comment>
<sequence>MRIVCPVCGERSVAEFAYGGDATVVRPALDAPVEAWTSAVYDRANPRGAHSEFWQHVLGCRSWLKVERDTATHRIGPVALVGRFAGREPA</sequence>
<dbReference type="Proteomes" id="UP000295678">
    <property type="component" value="Unassembled WGS sequence"/>
</dbReference>
<dbReference type="Pfam" id="PF04267">
    <property type="entry name" value="SoxD"/>
    <property type="match status" value="1"/>
</dbReference>
<accession>A0A4V2UZT9</accession>
<dbReference type="GO" id="GO:0008115">
    <property type="term" value="F:sarcosine oxidase activity"/>
    <property type="evidence" value="ECO:0007669"/>
    <property type="project" value="InterPro"/>
</dbReference>
<reference evidence="1 2" key="1">
    <citation type="submission" date="2019-03" db="EMBL/GenBank/DDBJ databases">
        <title>Genomic Encyclopedia of Type Strains, Phase IV (KMG-IV): sequencing the most valuable type-strain genomes for metagenomic binning, comparative biology and taxonomic classification.</title>
        <authorList>
            <person name="Goeker M."/>
        </authorList>
    </citation>
    <scope>NUCLEOTIDE SEQUENCE [LARGE SCALE GENOMIC DNA]</scope>
    <source>
        <strain evidence="1 2">DSM 19345</strain>
    </source>
</reference>
<keyword evidence="2" id="KW-1185">Reference proteome</keyword>
<dbReference type="RefSeq" id="WP_132805280.1">
    <property type="nucleotide sequence ID" value="NZ_SMAK01000002.1"/>
</dbReference>
<proteinExistence type="predicted"/>
<dbReference type="InterPro" id="IPR038561">
    <property type="entry name" value="SoxD_sf"/>
</dbReference>
<evidence type="ECO:0000313" key="1">
    <source>
        <dbReference type="EMBL" id="TCT12503.1"/>
    </source>
</evidence>
<dbReference type="EMBL" id="SMAK01000002">
    <property type="protein sequence ID" value="TCT12503.1"/>
    <property type="molecule type" value="Genomic_DNA"/>
</dbReference>
<dbReference type="AlphaFoldDB" id="A0A4V2UZT9"/>
<name>A0A4V2UZT9_9HYPH</name>
<dbReference type="GO" id="GO:0046653">
    <property type="term" value="P:tetrahydrofolate metabolic process"/>
    <property type="evidence" value="ECO:0007669"/>
    <property type="project" value="InterPro"/>
</dbReference>
<protein>
    <submittedName>
        <fullName evidence="1">Sarcosine oxidase subunit delta</fullName>
    </submittedName>
</protein>
<dbReference type="Gene3D" id="3.30.2270.10">
    <property type="entry name" value="Folate-binding superfamily"/>
    <property type="match status" value="1"/>
</dbReference>
<organism evidence="1 2">
    <name type="scientific">Tepidamorphus gemmatus</name>
    <dbReference type="NCBI Taxonomy" id="747076"/>
    <lineage>
        <taxon>Bacteria</taxon>
        <taxon>Pseudomonadati</taxon>
        <taxon>Pseudomonadota</taxon>
        <taxon>Alphaproteobacteria</taxon>
        <taxon>Hyphomicrobiales</taxon>
        <taxon>Tepidamorphaceae</taxon>
        <taxon>Tepidamorphus</taxon>
    </lineage>
</organism>
<dbReference type="OrthoDB" id="5420070at2"/>
<gene>
    <name evidence="1" type="ORF">EDC22_102188</name>
</gene>
<evidence type="ECO:0000313" key="2">
    <source>
        <dbReference type="Proteomes" id="UP000295678"/>
    </source>
</evidence>